<protein>
    <submittedName>
        <fullName evidence="2">Amine metabolic protein ydbL</fullName>
    </submittedName>
</protein>
<evidence type="ECO:0000313" key="3">
    <source>
        <dbReference type="Proteomes" id="UP000030351"/>
    </source>
</evidence>
<evidence type="ECO:0000256" key="1">
    <source>
        <dbReference type="SAM" id="SignalP"/>
    </source>
</evidence>
<proteinExistence type="predicted"/>
<dbReference type="EMBL" id="JRUQ01000059">
    <property type="protein sequence ID" value="KGT88881.1"/>
    <property type="molecule type" value="Genomic_DNA"/>
</dbReference>
<gene>
    <name evidence="2" type="ORF">NG99_20620</name>
</gene>
<comment type="caution">
    <text evidence="2">The sequence shown here is derived from an EMBL/GenBank/DDBJ whole genome shotgun (WGS) entry which is preliminary data.</text>
</comment>
<reference evidence="2 3" key="1">
    <citation type="submission" date="2014-10" db="EMBL/GenBank/DDBJ databases">
        <title>Genome sequence of Erwinia typographi M043b.</title>
        <authorList>
            <person name="Chan K.-G."/>
            <person name="Tan W.-S."/>
        </authorList>
    </citation>
    <scope>NUCLEOTIDE SEQUENCE [LARGE SCALE GENOMIC DNA]</scope>
    <source>
        <strain evidence="2 3">M043b</strain>
    </source>
</reference>
<dbReference type="RefSeq" id="WP_034897135.1">
    <property type="nucleotide sequence ID" value="NZ_JRUQ01000059.1"/>
</dbReference>
<dbReference type="InterPro" id="IPR008309">
    <property type="entry name" value="YdbL"/>
</dbReference>
<evidence type="ECO:0000313" key="2">
    <source>
        <dbReference type="EMBL" id="KGT88881.1"/>
    </source>
</evidence>
<dbReference type="PIRSF" id="PIRSF025560">
    <property type="entry name" value="UCP025560"/>
    <property type="match status" value="1"/>
</dbReference>
<keyword evidence="1" id="KW-0732">Signal</keyword>
<feature type="signal peptide" evidence="1">
    <location>
        <begin position="1"/>
        <end position="20"/>
    </location>
</feature>
<dbReference type="Pfam" id="PF07027">
    <property type="entry name" value="DUF1318"/>
    <property type="match status" value="1"/>
</dbReference>
<keyword evidence="3" id="KW-1185">Reference proteome</keyword>
<dbReference type="eggNOG" id="COG3784">
    <property type="taxonomic scope" value="Bacteria"/>
</dbReference>
<dbReference type="AlphaFoldDB" id="A0A0A3YU35"/>
<dbReference type="Proteomes" id="UP000030351">
    <property type="component" value="Unassembled WGS sequence"/>
</dbReference>
<feature type="chain" id="PRO_5002017306" evidence="1">
    <location>
        <begin position="21"/>
        <end position="109"/>
    </location>
</feature>
<accession>A0A0A3YU35</accession>
<sequence length="109" mass="11944">MKQMKSIALCLLLLSPAAMALTLDEARQQGRVGETLSGYISARAQDSETQALVERINQGRQQQYQALAQRNNTTVAEVGRIAGQKLIERAAAAGQYVRGINGQWMKKDP</sequence>
<dbReference type="STRING" id="371042.NG99_20620"/>
<dbReference type="OrthoDB" id="9798130at2"/>
<name>A0A0A3YU35_9GAMM</name>
<organism evidence="2 3">
    <name type="scientific">Erwinia typographi</name>
    <dbReference type="NCBI Taxonomy" id="371042"/>
    <lineage>
        <taxon>Bacteria</taxon>
        <taxon>Pseudomonadati</taxon>
        <taxon>Pseudomonadota</taxon>
        <taxon>Gammaproteobacteria</taxon>
        <taxon>Enterobacterales</taxon>
        <taxon>Erwiniaceae</taxon>
        <taxon>Erwinia</taxon>
    </lineage>
</organism>